<dbReference type="AlphaFoldDB" id="A0A7U8GRV1"/>
<organism evidence="1 2">
    <name type="scientific">Neptuniibacter caesariensis</name>
    <dbReference type="NCBI Taxonomy" id="207954"/>
    <lineage>
        <taxon>Bacteria</taxon>
        <taxon>Pseudomonadati</taxon>
        <taxon>Pseudomonadota</taxon>
        <taxon>Gammaproteobacteria</taxon>
        <taxon>Oceanospirillales</taxon>
        <taxon>Oceanospirillaceae</taxon>
        <taxon>Neptuniibacter</taxon>
    </lineage>
</organism>
<protein>
    <submittedName>
        <fullName evidence="1">Uncharacterized protein</fullName>
    </submittedName>
</protein>
<evidence type="ECO:0000313" key="1">
    <source>
        <dbReference type="EMBL" id="EAR60520.1"/>
    </source>
</evidence>
<reference evidence="1 2" key="1">
    <citation type="submission" date="2006-02" db="EMBL/GenBank/DDBJ databases">
        <authorList>
            <person name="Pinhassi J."/>
            <person name="Pedros-Alio C."/>
            <person name="Ferriera S."/>
            <person name="Johnson J."/>
            <person name="Kravitz S."/>
            <person name="Halpern A."/>
            <person name="Remington K."/>
            <person name="Beeson K."/>
            <person name="Tran B."/>
            <person name="Rogers Y.-H."/>
            <person name="Friedman R."/>
            <person name="Venter J.C."/>
        </authorList>
    </citation>
    <scope>NUCLEOTIDE SEQUENCE [LARGE SCALE GENOMIC DNA]</scope>
    <source>
        <strain evidence="1 2">MED92</strain>
    </source>
</reference>
<dbReference type="RefSeq" id="WP_007021003.1">
    <property type="nucleotide sequence ID" value="NZ_CH724125.1"/>
</dbReference>
<dbReference type="EMBL" id="AAOW01000016">
    <property type="protein sequence ID" value="EAR60520.1"/>
    <property type="molecule type" value="Genomic_DNA"/>
</dbReference>
<comment type="caution">
    <text evidence="1">The sequence shown here is derived from an EMBL/GenBank/DDBJ whole genome shotgun (WGS) entry which is preliminary data.</text>
</comment>
<gene>
    <name evidence="1" type="ORF">MED92_16690</name>
</gene>
<accession>A0A7U8GRV1</accession>
<dbReference type="Proteomes" id="UP000002171">
    <property type="component" value="Unassembled WGS sequence"/>
</dbReference>
<name>A0A7U8GRV1_NEPCE</name>
<keyword evidence="2" id="KW-1185">Reference proteome</keyword>
<proteinExistence type="predicted"/>
<sequence length="243" mass="28040">MYILIGSCRLYQPFLDFSNKREYLINPLGIVSGAPETIQSLNYILGENSIDLNSFSESEIKRYFKKTTNRGRISKLIFGPEVDVSRPTNLSDYNCLVLELSSLKYISLKNHKGIEFYSFMPAEGAKNAGGATSYSELSVEEFKCKLAQISELADSLKWKIIISVPHNLHNIKKRELLREMVIQWAKEKHYGLLDYDEIAKTYFNGVDAEVFLPSEIDSGRYIRHTKKFYRIVSERIDELVREN</sequence>
<evidence type="ECO:0000313" key="2">
    <source>
        <dbReference type="Proteomes" id="UP000002171"/>
    </source>
</evidence>